<keyword evidence="2" id="KW-1185">Reference proteome</keyword>
<dbReference type="EMBL" id="CM026422">
    <property type="protein sequence ID" value="KAG0585933.1"/>
    <property type="molecule type" value="Genomic_DNA"/>
</dbReference>
<dbReference type="Proteomes" id="UP000822688">
    <property type="component" value="Chromosome 2"/>
</dbReference>
<reference evidence="1" key="1">
    <citation type="submission" date="2020-06" db="EMBL/GenBank/DDBJ databases">
        <title>WGS assembly of Ceratodon purpureus strain R40.</title>
        <authorList>
            <person name="Carey S.B."/>
            <person name="Jenkins J."/>
            <person name="Shu S."/>
            <person name="Lovell J.T."/>
            <person name="Sreedasyam A."/>
            <person name="Maumus F."/>
            <person name="Tiley G.P."/>
            <person name="Fernandez-Pozo N."/>
            <person name="Barry K."/>
            <person name="Chen C."/>
            <person name="Wang M."/>
            <person name="Lipzen A."/>
            <person name="Daum C."/>
            <person name="Saski C.A."/>
            <person name="Payton A.C."/>
            <person name="Mcbreen J.C."/>
            <person name="Conrad R.E."/>
            <person name="Kollar L.M."/>
            <person name="Olsson S."/>
            <person name="Huttunen S."/>
            <person name="Landis J.B."/>
            <person name="Wickett N.J."/>
            <person name="Johnson M.G."/>
            <person name="Rensing S.A."/>
            <person name="Grimwood J."/>
            <person name="Schmutz J."/>
            <person name="Mcdaniel S.F."/>
        </authorList>
    </citation>
    <scope>NUCLEOTIDE SEQUENCE</scope>
    <source>
        <strain evidence="1">R40</strain>
    </source>
</reference>
<accession>A0A8T0IU90</accession>
<comment type="caution">
    <text evidence="1">The sequence shown here is derived from an EMBL/GenBank/DDBJ whole genome shotgun (WGS) entry which is preliminary data.</text>
</comment>
<gene>
    <name evidence="1" type="ORF">KC19_2G050100</name>
</gene>
<proteinExistence type="predicted"/>
<sequence>MCRNRTATRSWLFPLLLTRLWKHLTVNLIGPALLIKTQILLPASMDKNQTEVRPWIVQSRRKPRLNWIKRLDRALLCTEPHQHLVIQSMQAPGASKSRTRLVSLARSWVG</sequence>
<evidence type="ECO:0000313" key="1">
    <source>
        <dbReference type="EMBL" id="KAG0585933.1"/>
    </source>
</evidence>
<dbReference type="AlphaFoldDB" id="A0A8T0IU90"/>
<protein>
    <submittedName>
        <fullName evidence="1">Uncharacterized protein</fullName>
    </submittedName>
</protein>
<name>A0A8T0IU90_CERPU</name>
<organism evidence="1 2">
    <name type="scientific">Ceratodon purpureus</name>
    <name type="common">Fire moss</name>
    <name type="synonym">Dicranum purpureum</name>
    <dbReference type="NCBI Taxonomy" id="3225"/>
    <lineage>
        <taxon>Eukaryota</taxon>
        <taxon>Viridiplantae</taxon>
        <taxon>Streptophyta</taxon>
        <taxon>Embryophyta</taxon>
        <taxon>Bryophyta</taxon>
        <taxon>Bryophytina</taxon>
        <taxon>Bryopsida</taxon>
        <taxon>Dicranidae</taxon>
        <taxon>Pseudoditrichales</taxon>
        <taxon>Ditrichaceae</taxon>
        <taxon>Ceratodon</taxon>
    </lineage>
</organism>
<evidence type="ECO:0000313" key="2">
    <source>
        <dbReference type="Proteomes" id="UP000822688"/>
    </source>
</evidence>